<evidence type="ECO:0000313" key="15">
    <source>
        <dbReference type="EMBL" id="KAF7598155.1"/>
    </source>
</evidence>
<dbReference type="EMBL" id="MDUX01000061">
    <property type="protein sequence ID" value="KAF7598155.1"/>
    <property type="molecule type" value="Genomic_DNA"/>
</dbReference>
<dbReference type="SUPFAM" id="SSF109998">
    <property type="entry name" value="Triger factor/SurA peptide-binding domain-like"/>
    <property type="match status" value="1"/>
</dbReference>
<evidence type="ECO:0000313" key="18">
    <source>
        <dbReference type="Proteomes" id="UP000623509"/>
    </source>
</evidence>
<evidence type="ECO:0000256" key="2">
    <source>
        <dbReference type="ARBA" id="ARBA00005464"/>
    </source>
</evidence>
<evidence type="ECO:0000256" key="7">
    <source>
        <dbReference type="ARBA" id="ARBA00023186"/>
    </source>
</evidence>
<keyword evidence="9 11" id="KW-0131">Cell cycle</keyword>
<evidence type="ECO:0000256" key="4">
    <source>
        <dbReference type="ARBA" id="ARBA00016902"/>
    </source>
</evidence>
<dbReference type="GO" id="GO:0043022">
    <property type="term" value="F:ribosome binding"/>
    <property type="evidence" value="ECO:0007669"/>
    <property type="project" value="TreeGrafter"/>
</dbReference>
<dbReference type="Gene3D" id="1.10.3120.10">
    <property type="entry name" value="Trigger factor, C-terminal domain"/>
    <property type="match status" value="1"/>
</dbReference>
<evidence type="ECO:0000313" key="17">
    <source>
        <dbReference type="Proteomes" id="UP000216107"/>
    </source>
</evidence>
<dbReference type="Gene3D" id="3.10.50.40">
    <property type="match status" value="1"/>
</dbReference>
<accession>A0A272EQ48</accession>
<dbReference type="Proteomes" id="UP000623509">
    <property type="component" value="Unassembled WGS sequence"/>
</dbReference>
<dbReference type="GO" id="GO:0043335">
    <property type="term" value="P:protein unfolding"/>
    <property type="evidence" value="ECO:0007669"/>
    <property type="project" value="TreeGrafter"/>
</dbReference>
<dbReference type="Pfam" id="PF05698">
    <property type="entry name" value="Trigger_C"/>
    <property type="match status" value="1"/>
</dbReference>
<dbReference type="Gene3D" id="3.30.70.1050">
    <property type="entry name" value="Trigger factor ribosome-binding domain"/>
    <property type="match status" value="1"/>
</dbReference>
<keyword evidence="8 11" id="KW-0413">Isomerase</keyword>
<dbReference type="RefSeq" id="WP_095525626.1">
    <property type="nucleotide sequence ID" value="NZ_MDUX01000061.1"/>
</dbReference>
<dbReference type="AlphaFoldDB" id="A0A272EQ48"/>
<dbReference type="EMBL" id="NMRN01000058">
    <property type="protein sequence ID" value="PAS91830.1"/>
    <property type="molecule type" value="Genomic_DNA"/>
</dbReference>
<protein>
    <recommendedName>
        <fullName evidence="4 11">Trigger factor</fullName>
        <shortName evidence="11">TF</shortName>
        <ecNumber evidence="3 11">5.2.1.8</ecNumber>
    </recommendedName>
    <alternativeName>
        <fullName evidence="10 11">PPIase</fullName>
    </alternativeName>
</protein>
<dbReference type="InterPro" id="IPR046357">
    <property type="entry name" value="PPIase_dom_sf"/>
</dbReference>
<evidence type="ECO:0000256" key="6">
    <source>
        <dbReference type="ARBA" id="ARBA00023110"/>
    </source>
</evidence>
<evidence type="ECO:0000256" key="5">
    <source>
        <dbReference type="ARBA" id="ARBA00022618"/>
    </source>
</evidence>
<comment type="similarity">
    <text evidence="2 11 13">Belongs to the FKBP-type PPIase family. Tig subfamily.</text>
</comment>
<evidence type="ECO:0000256" key="11">
    <source>
        <dbReference type="HAMAP-Rule" id="MF_00303"/>
    </source>
</evidence>
<evidence type="ECO:0000256" key="13">
    <source>
        <dbReference type="RuleBase" id="RU003914"/>
    </source>
</evidence>
<dbReference type="GO" id="GO:0051083">
    <property type="term" value="P:'de novo' cotranslational protein folding"/>
    <property type="evidence" value="ECO:0007669"/>
    <property type="project" value="TreeGrafter"/>
</dbReference>
<feature type="domain" description="PPIase FKBP-type" evidence="14">
    <location>
        <begin position="161"/>
        <end position="246"/>
    </location>
</feature>
<comment type="subcellular location">
    <subcellularLocation>
        <location evidence="11">Cytoplasm</location>
    </subcellularLocation>
    <text evidence="11">About half TF is bound to the ribosome near the polypeptide exit tunnel while the other half is free in the cytoplasm.</text>
</comment>
<dbReference type="Pfam" id="PF05697">
    <property type="entry name" value="Trigger_N"/>
    <property type="match status" value="1"/>
</dbReference>
<organism evidence="16 17">
    <name type="scientific">Candidatus Dactylopiibacterium carminicum</name>
    <dbReference type="NCBI Taxonomy" id="857335"/>
    <lineage>
        <taxon>Bacteria</taxon>
        <taxon>Pseudomonadati</taxon>
        <taxon>Pseudomonadota</taxon>
        <taxon>Betaproteobacteria</taxon>
        <taxon>Rhodocyclales</taxon>
        <taxon>Rhodocyclaceae</taxon>
        <taxon>Candidatus Dactylopiibacterium</taxon>
    </lineage>
</organism>
<reference evidence="16 17" key="2">
    <citation type="submission" date="2017-07" db="EMBL/GenBank/DDBJ databases">
        <title>Candidatus Dactylopiibacterium carminicum, a nitrogen-fixing symbiont of the cochineal insect Dactylopius coccus and Dactylopius opuntiae (Hemiptera: Coccoidea: Dactylopiidae).</title>
        <authorList>
            <person name="Vera A."/>
        </authorList>
    </citation>
    <scope>NUCLEOTIDE SEQUENCE [LARGE SCALE GENOMIC DNA]</scope>
    <source>
        <strain evidence="16 17">NFDCM</strain>
    </source>
</reference>
<keyword evidence="18" id="KW-1185">Reference proteome</keyword>
<dbReference type="PANTHER" id="PTHR30560:SF3">
    <property type="entry name" value="TRIGGER FACTOR-LIKE PROTEIN TIG, CHLOROPLASTIC"/>
    <property type="match status" value="1"/>
</dbReference>
<keyword evidence="6 11" id="KW-0697">Rotamase</keyword>
<keyword evidence="7 11" id="KW-0143">Chaperone</keyword>
<evidence type="ECO:0000256" key="12">
    <source>
        <dbReference type="PROSITE-ProRule" id="PRU00277"/>
    </source>
</evidence>
<dbReference type="NCBIfam" id="TIGR00115">
    <property type="entry name" value="tig"/>
    <property type="match status" value="1"/>
</dbReference>
<dbReference type="FunFam" id="3.10.50.40:FF:000001">
    <property type="entry name" value="Trigger factor"/>
    <property type="match status" value="1"/>
</dbReference>
<dbReference type="GO" id="GO:0015031">
    <property type="term" value="P:protein transport"/>
    <property type="evidence" value="ECO:0007669"/>
    <property type="project" value="UniProtKB-UniRule"/>
</dbReference>
<dbReference type="InterPro" id="IPR036611">
    <property type="entry name" value="Trigger_fac_ribosome-bd_sf"/>
</dbReference>
<name>A0A272EQ48_9RHOO</name>
<dbReference type="GO" id="GO:0003755">
    <property type="term" value="F:peptidyl-prolyl cis-trans isomerase activity"/>
    <property type="evidence" value="ECO:0007669"/>
    <property type="project" value="UniProtKB-UniRule"/>
</dbReference>
<reference evidence="15 18" key="1">
    <citation type="submission" date="2016-08" db="EMBL/GenBank/DDBJ databases">
        <title>Candidatus Dactylopiibacterium carminicum genome sequence.</title>
        <authorList>
            <person name="Ramirez-Puebla S.T."/>
            <person name="Ormeno-Orrillo E."/>
            <person name="Vera-Ponce De Leon A."/>
            <person name="Luis L."/>
            <person name="Sanchez-Flores A."/>
            <person name="Monica R."/>
            <person name="Martinez-Romero E."/>
        </authorList>
    </citation>
    <scope>NUCLEOTIDE SEQUENCE [LARGE SCALE GENOMIC DNA]</scope>
    <source>
        <strain evidence="15">END1</strain>
    </source>
</reference>
<comment type="catalytic activity">
    <reaction evidence="1 11 12">
        <text>[protein]-peptidylproline (omega=180) = [protein]-peptidylproline (omega=0)</text>
        <dbReference type="Rhea" id="RHEA:16237"/>
        <dbReference type="Rhea" id="RHEA-COMP:10747"/>
        <dbReference type="Rhea" id="RHEA-COMP:10748"/>
        <dbReference type="ChEBI" id="CHEBI:83833"/>
        <dbReference type="ChEBI" id="CHEBI:83834"/>
        <dbReference type="EC" id="5.2.1.8"/>
    </reaction>
</comment>
<dbReference type="Pfam" id="PF00254">
    <property type="entry name" value="FKBP_C"/>
    <property type="match status" value="1"/>
</dbReference>
<dbReference type="HAMAP" id="MF_00303">
    <property type="entry name" value="Trigger_factor_Tig"/>
    <property type="match status" value="1"/>
</dbReference>
<dbReference type="InterPro" id="IPR008881">
    <property type="entry name" value="Trigger_fac_ribosome-bd_bac"/>
</dbReference>
<dbReference type="SUPFAM" id="SSF54534">
    <property type="entry name" value="FKBP-like"/>
    <property type="match status" value="1"/>
</dbReference>
<dbReference type="SUPFAM" id="SSF102735">
    <property type="entry name" value="Trigger factor ribosome-binding domain"/>
    <property type="match status" value="1"/>
</dbReference>
<dbReference type="GO" id="GO:0044183">
    <property type="term" value="F:protein folding chaperone"/>
    <property type="evidence" value="ECO:0007669"/>
    <property type="project" value="TreeGrafter"/>
</dbReference>
<sequence>MQTNEVTLGALERRIDLAVSLADIEKEVAARVQRVARTVKMAGFRPGKVPLKLVEQTYGPQVRAEVLGDAVESSFRLAVQEQKLRVAGTPNIEPKQDAAEGKMEFVASFEVFPEVVLEDLTAVEIERPALSVGDAEIDRTIEVLRKQRTAFEKAERASQEGDRVVIDFTGRKDGEVFAGGQASDFPVVVGGGQMLPEFDAALRGLSAGESKTFDLTFPAEYHAKELAGQAVQFEITVKAVEVPILPEVDATFAQALGVADGDVTKMRAEIKSNLEREIARRIRARVRDQALEALSKAAGFEVPKALVDGESERMAEAAKQDLVRRGVDAKNVPVEKAWFTEQASTRVKLGLIVADLVDKHDLQAKPEQVRARVDEVAQTYERPEEVVRWYYSKPENLRDVQDAVVEENVVEWVLGKAKVAERAVSFDELMEQAPQA</sequence>
<evidence type="ECO:0000256" key="3">
    <source>
        <dbReference type="ARBA" id="ARBA00013194"/>
    </source>
</evidence>
<comment type="caution">
    <text evidence="16">The sequence shown here is derived from an EMBL/GenBank/DDBJ whole genome shotgun (WGS) entry which is preliminary data.</text>
</comment>
<dbReference type="GO" id="GO:0051301">
    <property type="term" value="P:cell division"/>
    <property type="evidence" value="ECO:0007669"/>
    <property type="project" value="UniProtKB-KW"/>
</dbReference>
<evidence type="ECO:0000256" key="9">
    <source>
        <dbReference type="ARBA" id="ARBA00023306"/>
    </source>
</evidence>
<dbReference type="InterPro" id="IPR001179">
    <property type="entry name" value="PPIase_FKBP_dom"/>
</dbReference>
<evidence type="ECO:0000256" key="8">
    <source>
        <dbReference type="ARBA" id="ARBA00023235"/>
    </source>
</evidence>
<proteinExistence type="inferred from homology"/>
<dbReference type="PIRSF" id="PIRSF003095">
    <property type="entry name" value="Trigger_factor"/>
    <property type="match status" value="1"/>
</dbReference>
<dbReference type="InterPro" id="IPR008880">
    <property type="entry name" value="Trigger_fac_C"/>
</dbReference>
<keyword evidence="11" id="KW-0963">Cytoplasm</keyword>
<dbReference type="PANTHER" id="PTHR30560">
    <property type="entry name" value="TRIGGER FACTOR CHAPERONE AND PEPTIDYL-PROLYL CIS/TRANS ISOMERASE"/>
    <property type="match status" value="1"/>
</dbReference>
<dbReference type="EC" id="5.2.1.8" evidence="3 11"/>
<evidence type="ECO:0000313" key="16">
    <source>
        <dbReference type="EMBL" id="PAS91830.1"/>
    </source>
</evidence>
<evidence type="ECO:0000256" key="10">
    <source>
        <dbReference type="ARBA" id="ARBA00029986"/>
    </source>
</evidence>
<gene>
    <name evidence="11" type="primary">tig</name>
    <name evidence="15" type="ORF">BGI27_14845</name>
    <name evidence="16" type="ORF">CGU29_14330</name>
</gene>
<dbReference type="InterPro" id="IPR027304">
    <property type="entry name" value="Trigger_fact/SurA_dom_sf"/>
</dbReference>
<evidence type="ECO:0000256" key="1">
    <source>
        <dbReference type="ARBA" id="ARBA00000971"/>
    </source>
</evidence>
<comment type="function">
    <text evidence="11">Involved in protein export. Acts as a chaperone by maintaining the newly synthesized protein in an open conformation. Functions as a peptidyl-prolyl cis-trans isomerase.</text>
</comment>
<dbReference type="GO" id="GO:0005737">
    <property type="term" value="C:cytoplasm"/>
    <property type="evidence" value="ECO:0007669"/>
    <property type="project" value="UniProtKB-SubCell"/>
</dbReference>
<dbReference type="PROSITE" id="PS50059">
    <property type="entry name" value="FKBP_PPIASE"/>
    <property type="match status" value="1"/>
</dbReference>
<dbReference type="InterPro" id="IPR005215">
    <property type="entry name" value="Trig_fac"/>
</dbReference>
<dbReference type="Proteomes" id="UP000216107">
    <property type="component" value="Unassembled WGS sequence"/>
</dbReference>
<evidence type="ECO:0000259" key="14">
    <source>
        <dbReference type="PROSITE" id="PS50059"/>
    </source>
</evidence>
<keyword evidence="5 11" id="KW-0132">Cell division</keyword>
<comment type="domain">
    <text evidence="11">Consists of 3 domains; the N-terminus binds the ribosome, the middle domain has PPIase activity, while the C-terminus has intrinsic chaperone activity on its own.</text>
</comment>
<dbReference type="OrthoDB" id="9767721at2"/>
<dbReference type="InterPro" id="IPR037041">
    <property type="entry name" value="Trigger_fac_C_sf"/>
</dbReference>